<name>A0ABY9JZI7_9HYPH</name>
<gene>
    <name evidence="2" type="ORF">Q9315_09780</name>
</gene>
<dbReference type="EMBL" id="CP132314">
    <property type="protein sequence ID" value="WLS01737.1"/>
    <property type="molecule type" value="Genomic_DNA"/>
</dbReference>
<organism evidence="2 3">
    <name type="scientific">Shinella oryzae</name>
    <dbReference type="NCBI Taxonomy" id="2871820"/>
    <lineage>
        <taxon>Bacteria</taxon>
        <taxon>Pseudomonadati</taxon>
        <taxon>Pseudomonadota</taxon>
        <taxon>Alphaproteobacteria</taxon>
        <taxon>Hyphomicrobiales</taxon>
        <taxon>Rhizobiaceae</taxon>
        <taxon>Shinella</taxon>
    </lineage>
</organism>
<protein>
    <submittedName>
        <fullName evidence="2">Uncharacterized protein</fullName>
    </submittedName>
</protein>
<proteinExistence type="predicted"/>
<evidence type="ECO:0000313" key="2">
    <source>
        <dbReference type="EMBL" id="WLS01737.1"/>
    </source>
</evidence>
<feature type="compositionally biased region" description="Basic and acidic residues" evidence="1">
    <location>
        <begin position="52"/>
        <end position="65"/>
    </location>
</feature>
<sequence length="113" mass="12322">MVTVKNLTNSPYDLPTVDGFVRLPAFGEVCGDFTGDYLQLLKASLAVELLDDPGKPDPLDHDGDGNKGGSKPAEQSDEMAKLRADYIEIVGKKPYHGWSAEELQTKIDEKLGE</sequence>
<accession>A0ABY9JZI7</accession>
<evidence type="ECO:0000313" key="3">
    <source>
        <dbReference type="Proteomes" id="UP001225788"/>
    </source>
</evidence>
<reference evidence="2 3" key="1">
    <citation type="submission" date="2023-08" db="EMBL/GenBank/DDBJ databases">
        <title>Pathogen: clinical or host-associated sample.</title>
        <authorList>
            <person name="Hergert J."/>
            <person name="Casey R."/>
            <person name="Wagner J."/>
            <person name="Young E.L."/>
            <person name="Oakeson K.F."/>
        </authorList>
    </citation>
    <scope>NUCLEOTIDE SEQUENCE [LARGE SCALE GENOMIC DNA]</scope>
    <source>
        <strain evidence="2 3">UPHL-collab-2</strain>
    </source>
</reference>
<dbReference type="RefSeq" id="WP_306156830.1">
    <property type="nucleotide sequence ID" value="NZ_CP132314.1"/>
</dbReference>
<evidence type="ECO:0000256" key="1">
    <source>
        <dbReference type="SAM" id="MobiDB-lite"/>
    </source>
</evidence>
<dbReference type="Proteomes" id="UP001225788">
    <property type="component" value="Chromosome"/>
</dbReference>
<feature type="region of interest" description="Disordered" evidence="1">
    <location>
        <begin position="51"/>
        <end position="79"/>
    </location>
</feature>
<keyword evidence="3" id="KW-1185">Reference proteome</keyword>